<dbReference type="EMBL" id="EQ962657">
    <property type="protein sequence ID" value="EED15740.1"/>
    <property type="molecule type" value="Genomic_DNA"/>
</dbReference>
<evidence type="ECO:0000256" key="1">
    <source>
        <dbReference type="SAM" id="MobiDB-lite"/>
    </source>
</evidence>
<protein>
    <submittedName>
        <fullName evidence="2">Uncharacterized protein</fullName>
    </submittedName>
</protein>
<accession>B8MJP1</accession>
<dbReference type="RefSeq" id="XP_002485693.1">
    <property type="nucleotide sequence ID" value="XM_002485648.1"/>
</dbReference>
<feature type="compositionally biased region" description="Basic and acidic residues" evidence="1">
    <location>
        <begin position="43"/>
        <end position="92"/>
    </location>
</feature>
<dbReference type="VEuPathDB" id="FungiDB:TSTA_051770"/>
<proteinExistence type="predicted"/>
<keyword evidence="3" id="KW-1185">Reference proteome</keyword>
<sequence>MQNPGEAQFFLPSKVEAAKQRIQDIESQKEQDKINAAILRTQEALERERRDRKNQEKRESRIREREAKKQQKELEKEQRRIARETKRQAKDD</sequence>
<dbReference type="AlphaFoldDB" id="B8MJP1"/>
<name>B8MJP1_TALSN</name>
<reference evidence="3" key="1">
    <citation type="journal article" date="2015" name="Genome Announc.">
        <title>Genome sequence of the AIDS-associated pathogen Penicillium marneffei (ATCC18224) and its near taxonomic relative Talaromyces stipitatus (ATCC10500).</title>
        <authorList>
            <person name="Nierman W.C."/>
            <person name="Fedorova-Abrams N.D."/>
            <person name="Andrianopoulos A."/>
        </authorList>
    </citation>
    <scope>NUCLEOTIDE SEQUENCE [LARGE SCALE GENOMIC DNA]</scope>
    <source>
        <strain evidence="3">ATCC 10500 / CBS 375.48 / QM 6759 / NRRL 1006</strain>
    </source>
</reference>
<dbReference type="PhylomeDB" id="B8MJP1"/>
<dbReference type="Proteomes" id="UP000001745">
    <property type="component" value="Unassembled WGS sequence"/>
</dbReference>
<dbReference type="GeneID" id="8103398"/>
<gene>
    <name evidence="2" type="ORF">TSTA_051770</name>
</gene>
<evidence type="ECO:0000313" key="3">
    <source>
        <dbReference type="Proteomes" id="UP000001745"/>
    </source>
</evidence>
<feature type="region of interest" description="Disordered" evidence="1">
    <location>
        <begin position="42"/>
        <end position="92"/>
    </location>
</feature>
<dbReference type="HOGENOM" id="CLU_2414793_0_0_1"/>
<dbReference type="InParanoid" id="B8MJP1"/>
<organism evidence="2 3">
    <name type="scientific">Talaromyces stipitatus (strain ATCC 10500 / CBS 375.48 / QM 6759 / NRRL 1006)</name>
    <name type="common">Penicillium stipitatum</name>
    <dbReference type="NCBI Taxonomy" id="441959"/>
    <lineage>
        <taxon>Eukaryota</taxon>
        <taxon>Fungi</taxon>
        <taxon>Dikarya</taxon>
        <taxon>Ascomycota</taxon>
        <taxon>Pezizomycotina</taxon>
        <taxon>Eurotiomycetes</taxon>
        <taxon>Eurotiomycetidae</taxon>
        <taxon>Eurotiales</taxon>
        <taxon>Trichocomaceae</taxon>
        <taxon>Talaromyces</taxon>
        <taxon>Talaromyces sect. Talaromyces</taxon>
    </lineage>
</organism>
<evidence type="ECO:0000313" key="2">
    <source>
        <dbReference type="EMBL" id="EED15740.1"/>
    </source>
</evidence>